<gene>
    <name evidence="2" type="primary">128</name>
    <name evidence="2" type="ORF">SEA_FAITH1_128</name>
</gene>
<name>F6M8B1_9CAUD</name>
<reference evidence="2 3" key="1">
    <citation type="journal article" date="2012" name="J. Virol.">
        <title>Complete Genome Sequences of 138 Mycobacteriophages.</title>
        <authorList>
            <consortium name="the Science Education Alliance Phage Hunters Advancing Genomics and Evolutionary Science Program"/>
            <consortium name="the KwaZulu-Natal Research Institute for Tuberculosis and HIV Mycobacterial Genetics Course Students"/>
            <consortium name="the Phage Hunters Integrating Research and Education Program"/>
            <person name="Hatfull G.F."/>
        </authorList>
    </citation>
    <scope>NUCLEOTIDE SEQUENCE [LARGE SCALE GENOMIC DNA]</scope>
</reference>
<dbReference type="KEGG" id="vg:10894767"/>
<dbReference type="Pfam" id="PF12957">
    <property type="entry name" value="DUF3846"/>
    <property type="match status" value="1"/>
</dbReference>
<dbReference type="Proteomes" id="UP000009244">
    <property type="component" value="Segment"/>
</dbReference>
<dbReference type="RefSeq" id="YP_004539060.1">
    <property type="nucleotide sequence ID" value="NC_015584.1"/>
</dbReference>
<accession>F6M8B1</accession>
<organism evidence="2 3">
    <name type="scientific">Mycobacterium phage Faith1</name>
    <dbReference type="NCBI Taxonomy" id="2920893"/>
    <lineage>
        <taxon>Viruses</taxon>
        <taxon>Duplodnaviria</taxon>
        <taxon>Heunggongvirae</taxon>
        <taxon>Uroviricota</taxon>
        <taxon>Caudoviricetes</taxon>
        <taxon>Vilmaviridae</taxon>
        <taxon>Lclasvirinae</taxon>
        <taxon>Faithunavirus</taxon>
        <taxon>Faithunavirus faith1</taxon>
    </lineage>
</organism>
<evidence type="ECO:0000313" key="3">
    <source>
        <dbReference type="Proteomes" id="UP000009244"/>
    </source>
</evidence>
<dbReference type="OrthoDB" id="15825at10239"/>
<feature type="domain" description="DUF3846" evidence="1">
    <location>
        <begin position="16"/>
        <end position="126"/>
    </location>
</feature>
<dbReference type="GeneID" id="10894767"/>
<protein>
    <recommendedName>
        <fullName evidence="1">DUF3846 domain-containing protein</fullName>
    </recommendedName>
</protein>
<proteinExistence type="predicted"/>
<sequence length="133" mass="14423">MYVPCTVSDMSNDSYRALVLRPDGTRETVTIPRDHSELRTLQGIVGGYIEGVYGWTSEDAQAFDVTFMVHSEGKLLNQPVNVQATALWWSFNPGARGVDRLRGVVVVTGGADGEGNTLAVPNQVVEVVERAGE</sequence>
<dbReference type="EMBL" id="JF744988">
    <property type="protein sequence ID" value="AEF57298.1"/>
    <property type="molecule type" value="Genomic_DNA"/>
</dbReference>
<dbReference type="InterPro" id="IPR024559">
    <property type="entry name" value="DUF3846"/>
</dbReference>
<keyword evidence="3" id="KW-1185">Reference proteome</keyword>
<evidence type="ECO:0000259" key="1">
    <source>
        <dbReference type="Pfam" id="PF12957"/>
    </source>
</evidence>
<evidence type="ECO:0000313" key="2">
    <source>
        <dbReference type="EMBL" id="AEF57298.1"/>
    </source>
</evidence>